<dbReference type="EMBL" id="BARV01032632">
    <property type="protein sequence ID" value="GAI36242.1"/>
    <property type="molecule type" value="Genomic_DNA"/>
</dbReference>
<reference evidence="2" key="1">
    <citation type="journal article" date="2014" name="Front. Microbiol.">
        <title>High frequency of phylogenetically diverse reductive dehalogenase-homologous genes in deep subseafloor sedimentary metagenomes.</title>
        <authorList>
            <person name="Kawai M."/>
            <person name="Futagami T."/>
            <person name="Toyoda A."/>
            <person name="Takaki Y."/>
            <person name="Nishi S."/>
            <person name="Hori S."/>
            <person name="Arai W."/>
            <person name="Tsubouchi T."/>
            <person name="Morono Y."/>
            <person name="Uchiyama I."/>
            <person name="Ito T."/>
            <person name="Fujiyama A."/>
            <person name="Inagaki F."/>
            <person name="Takami H."/>
        </authorList>
    </citation>
    <scope>NUCLEOTIDE SEQUENCE</scope>
    <source>
        <strain evidence="2">Expedition CK06-06</strain>
    </source>
</reference>
<dbReference type="AlphaFoldDB" id="X1MWZ9"/>
<accession>X1MWZ9</accession>
<name>X1MWZ9_9ZZZZ</name>
<keyword evidence="1" id="KW-0812">Transmembrane</keyword>
<feature type="transmembrane region" description="Helical" evidence="1">
    <location>
        <begin position="51"/>
        <end position="74"/>
    </location>
</feature>
<organism evidence="2">
    <name type="scientific">marine sediment metagenome</name>
    <dbReference type="NCBI Taxonomy" id="412755"/>
    <lineage>
        <taxon>unclassified sequences</taxon>
        <taxon>metagenomes</taxon>
        <taxon>ecological metagenomes</taxon>
    </lineage>
</organism>
<feature type="non-terminal residue" evidence="2">
    <location>
        <position position="75"/>
    </location>
</feature>
<comment type="caution">
    <text evidence="2">The sequence shown here is derived from an EMBL/GenBank/DDBJ whole genome shotgun (WGS) entry which is preliminary data.</text>
</comment>
<evidence type="ECO:0000256" key="1">
    <source>
        <dbReference type="SAM" id="Phobius"/>
    </source>
</evidence>
<proteinExistence type="predicted"/>
<evidence type="ECO:0000313" key="2">
    <source>
        <dbReference type="EMBL" id="GAI36242.1"/>
    </source>
</evidence>
<keyword evidence="1" id="KW-1133">Transmembrane helix</keyword>
<sequence length="75" mass="8192">MDLPFVLVVLLSGALTIFVVYLVISSIYAAWPASMTTSRAILGRGLEVFGIFDYMFLVFAVSLGMFTVVAAFFVD</sequence>
<feature type="transmembrane region" description="Helical" evidence="1">
    <location>
        <begin position="6"/>
        <end position="31"/>
    </location>
</feature>
<protein>
    <submittedName>
        <fullName evidence="2">Uncharacterized protein</fullName>
    </submittedName>
</protein>
<gene>
    <name evidence="2" type="ORF">S06H3_51428</name>
</gene>
<keyword evidence="1" id="KW-0472">Membrane</keyword>